<keyword evidence="2" id="KW-1133">Transmembrane helix</keyword>
<dbReference type="RefSeq" id="WP_211631271.1">
    <property type="nucleotide sequence ID" value="NZ_CP073100.1"/>
</dbReference>
<name>A0A975G876_9BACT</name>
<feature type="region of interest" description="Disordered" evidence="1">
    <location>
        <begin position="1"/>
        <end position="20"/>
    </location>
</feature>
<organism evidence="3 4">
    <name type="scientific">Luteolibacter ambystomatis</name>
    <dbReference type="NCBI Taxonomy" id="2824561"/>
    <lineage>
        <taxon>Bacteria</taxon>
        <taxon>Pseudomonadati</taxon>
        <taxon>Verrucomicrobiota</taxon>
        <taxon>Verrucomicrobiia</taxon>
        <taxon>Verrucomicrobiales</taxon>
        <taxon>Verrucomicrobiaceae</taxon>
        <taxon>Luteolibacter</taxon>
    </lineage>
</organism>
<protein>
    <submittedName>
        <fullName evidence="3">Uncharacterized protein</fullName>
    </submittedName>
</protein>
<proteinExistence type="predicted"/>
<evidence type="ECO:0000313" key="3">
    <source>
        <dbReference type="EMBL" id="QUE51132.1"/>
    </source>
</evidence>
<feature type="transmembrane region" description="Helical" evidence="2">
    <location>
        <begin position="171"/>
        <end position="193"/>
    </location>
</feature>
<evidence type="ECO:0000256" key="2">
    <source>
        <dbReference type="SAM" id="Phobius"/>
    </source>
</evidence>
<gene>
    <name evidence="3" type="ORF">KBB96_20035</name>
</gene>
<evidence type="ECO:0000313" key="4">
    <source>
        <dbReference type="Proteomes" id="UP000676169"/>
    </source>
</evidence>
<keyword evidence="4" id="KW-1185">Reference proteome</keyword>
<dbReference type="KEGG" id="lamb:KBB96_20035"/>
<dbReference type="Proteomes" id="UP000676169">
    <property type="component" value="Chromosome"/>
</dbReference>
<feature type="transmembrane region" description="Helical" evidence="2">
    <location>
        <begin position="30"/>
        <end position="52"/>
    </location>
</feature>
<evidence type="ECO:0000256" key="1">
    <source>
        <dbReference type="SAM" id="MobiDB-lite"/>
    </source>
</evidence>
<reference evidence="3" key="1">
    <citation type="submission" date="2021-04" db="EMBL/GenBank/DDBJ databases">
        <title>Luteolibacter sp. 32A isolated from the skin of an Anderson's salamander (Ambystoma andersonii).</title>
        <authorList>
            <person name="Spergser J."/>
            <person name="Busse H.-J."/>
        </authorList>
    </citation>
    <scope>NUCLEOTIDE SEQUENCE</scope>
    <source>
        <strain evidence="3">32A</strain>
    </source>
</reference>
<dbReference type="AlphaFoldDB" id="A0A975G876"/>
<feature type="transmembrane region" description="Helical" evidence="2">
    <location>
        <begin position="89"/>
        <end position="110"/>
    </location>
</feature>
<keyword evidence="2" id="KW-0472">Membrane</keyword>
<feature type="transmembrane region" description="Helical" evidence="2">
    <location>
        <begin position="122"/>
        <end position="143"/>
    </location>
</feature>
<sequence length="203" mass="22248">MSDPYLPGAPFGQPSPSAFPPPARPAQVRVFGILHLVIACLGVLMVLFSLAMQGMTRTMMENQEKAGGVQELQAKMTRELTEATKSLTYAQHGASIILAVMLVIAGLGLLKWKRSGLKWSNAYAWTSILMKILLIVLMFVVVLPRMNTFFDQLETGAKGDKTMIGVMKATMMGSMVVSPLLYCIYPVLVLILLNRKSVREALS</sequence>
<accession>A0A975G876</accession>
<dbReference type="EMBL" id="CP073100">
    <property type="protein sequence ID" value="QUE51132.1"/>
    <property type="molecule type" value="Genomic_DNA"/>
</dbReference>
<keyword evidence="2" id="KW-0812">Transmembrane</keyword>